<dbReference type="SMART" id="SM00382">
    <property type="entry name" value="AAA"/>
    <property type="match status" value="1"/>
</dbReference>
<dbReference type="InterPro" id="IPR003593">
    <property type="entry name" value="AAA+_ATPase"/>
</dbReference>
<dbReference type="InterPro" id="IPR003959">
    <property type="entry name" value="ATPase_AAA_core"/>
</dbReference>
<dbReference type="EMBL" id="JAMSHA010000013">
    <property type="protein sequence ID" value="MCV2225259.1"/>
    <property type="molecule type" value="Genomic_DNA"/>
</dbReference>
<dbReference type="Gene3D" id="3.40.50.300">
    <property type="entry name" value="P-loop containing nucleotide triphosphate hydrolases"/>
    <property type="match status" value="1"/>
</dbReference>
<gene>
    <name evidence="2" type="ORF">ND528_27270</name>
</gene>
<dbReference type="PANTHER" id="PTHR43581:SF4">
    <property type="entry name" value="ATP_GTP PHOSPHATASE"/>
    <property type="match status" value="1"/>
</dbReference>
<proteinExistence type="predicted"/>
<evidence type="ECO:0000313" key="2">
    <source>
        <dbReference type="EMBL" id="MCV2225259.1"/>
    </source>
</evidence>
<protein>
    <submittedName>
        <fullName evidence="2">ATP-binding protein</fullName>
    </submittedName>
</protein>
<organism evidence="2 3">
    <name type="scientific">Pseudomonas mercuritolerans</name>
    <dbReference type="NCBI Taxonomy" id="2951809"/>
    <lineage>
        <taxon>Bacteria</taxon>
        <taxon>Pseudomonadati</taxon>
        <taxon>Pseudomonadota</taxon>
        <taxon>Gammaproteobacteria</taxon>
        <taxon>Pseudomonadales</taxon>
        <taxon>Pseudomonadaceae</taxon>
        <taxon>Pseudomonas</taxon>
    </lineage>
</organism>
<dbReference type="SUPFAM" id="SSF52540">
    <property type="entry name" value="P-loop containing nucleoside triphosphate hydrolases"/>
    <property type="match status" value="1"/>
</dbReference>
<evidence type="ECO:0000259" key="1">
    <source>
        <dbReference type="SMART" id="SM00382"/>
    </source>
</evidence>
<dbReference type="Proteomes" id="UP001063475">
    <property type="component" value="Unassembled WGS sequence"/>
</dbReference>
<evidence type="ECO:0000313" key="3">
    <source>
        <dbReference type="Proteomes" id="UP001063475"/>
    </source>
</evidence>
<keyword evidence="3" id="KW-1185">Reference proteome</keyword>
<sequence>MVKKLTNATRKYKVYFLIDEDLIHSSDGDAFILPKKMRVDEFGYAVSCRLGLRTTDGKVFIFDGLCAIKGQKDLHKFISGLLGENVRPLPAEEIALPFKCLFVDAKSYSLVRRAIGVERGAELLRALHDMAVSTNASRNWSEFFADPIFSLAMIRSSEAFFAYRRGARMLSGLQEESSDSQRPFKVELKGGGPKYKFDFKFEEANLLRGRIAVLIGKNGCGKTSSLAKISRALIDAHSRLATVVNKPDLNQVVVFIHTSSVRDFTPSSKEGAARARVFTFNPGTPRKANSESMAVLLVDVARGHDSNGPLLTHFSEILKDEFPDFEMRVPVRVEHDGPRPKVDYVPFDVWSSGNEQEILEKSGKVVTSYPLEFFDSYGVRRKLSLGQSSFLRFVLTALSNAGPASVLVIDEPENFLHPNLISRFMRTLNRILEGTRSIAIIATHSPFVVREVQSAHVHVMDVEDGESIIKKPLVQTLGASISTISNEVFGDDLPSHLYDELLDRAEFHSHSFEEALERYASELSVPALMTLRLKMGAKIAQD</sequence>
<comment type="caution">
    <text evidence="2">The sequence shown here is derived from an EMBL/GenBank/DDBJ whole genome shotgun (WGS) entry which is preliminary data.</text>
</comment>
<dbReference type="InterPro" id="IPR051396">
    <property type="entry name" value="Bact_Antivir_Def_Nuclease"/>
</dbReference>
<dbReference type="InterPro" id="IPR027417">
    <property type="entry name" value="P-loop_NTPase"/>
</dbReference>
<keyword evidence="2" id="KW-0067">ATP-binding</keyword>
<accession>A0ABT2Y2T2</accession>
<keyword evidence="2" id="KW-0547">Nucleotide-binding</keyword>
<dbReference type="RefSeq" id="WP_263471673.1">
    <property type="nucleotide sequence ID" value="NZ_JAMSHA010000013.1"/>
</dbReference>
<name>A0ABT2Y2T2_9PSED</name>
<dbReference type="PANTHER" id="PTHR43581">
    <property type="entry name" value="ATP/GTP PHOSPHATASE"/>
    <property type="match status" value="1"/>
</dbReference>
<dbReference type="Pfam" id="PF13304">
    <property type="entry name" value="AAA_21"/>
    <property type="match status" value="1"/>
</dbReference>
<dbReference type="GO" id="GO:0005524">
    <property type="term" value="F:ATP binding"/>
    <property type="evidence" value="ECO:0007669"/>
    <property type="project" value="UniProtKB-KW"/>
</dbReference>
<feature type="domain" description="AAA+ ATPase" evidence="1">
    <location>
        <begin position="208"/>
        <end position="473"/>
    </location>
</feature>
<reference evidence="2" key="1">
    <citation type="submission" date="2022-06" db="EMBL/GenBank/DDBJ databases">
        <title>De novo draft assembly of the Pseudomonas mercurotoleraris sp. nov., isolated from the plants rhizosphere.</title>
        <authorList>
            <person name="Robas M."/>
            <person name="Gonzalez D."/>
            <person name="Fernandez V.M."/>
            <person name="Luna L."/>
            <person name="Provanza A."/>
            <person name="Jimenez P.A."/>
        </authorList>
    </citation>
    <scope>NUCLEOTIDE SEQUENCE</scope>
    <source>
        <strain evidence="2">SAICEUPSM</strain>
    </source>
</reference>